<keyword evidence="4" id="KW-0249">Electron transport</keyword>
<dbReference type="AlphaFoldDB" id="A0A8H3FR75"/>
<dbReference type="InterPro" id="IPR013130">
    <property type="entry name" value="Fe3_Rdtase_TM_dom"/>
</dbReference>
<feature type="transmembrane region" description="Helical" evidence="10">
    <location>
        <begin position="189"/>
        <end position="209"/>
    </location>
</feature>
<dbReference type="PANTHER" id="PTHR32361">
    <property type="entry name" value="FERRIC/CUPRIC REDUCTASE TRANSMEMBRANE COMPONENT"/>
    <property type="match status" value="1"/>
</dbReference>
<feature type="domain" description="Ferric oxidoreductase" evidence="11">
    <location>
        <begin position="148"/>
        <end position="267"/>
    </location>
</feature>
<reference evidence="14" key="1">
    <citation type="submission" date="2021-03" db="EMBL/GenBank/DDBJ databases">
        <authorList>
            <person name="Tagirdzhanova G."/>
        </authorList>
    </citation>
    <scope>NUCLEOTIDE SEQUENCE</scope>
</reference>
<dbReference type="Pfam" id="PF08022">
    <property type="entry name" value="FAD_binding_8"/>
    <property type="match status" value="1"/>
</dbReference>
<feature type="region of interest" description="Disordered" evidence="9">
    <location>
        <begin position="507"/>
        <end position="540"/>
    </location>
</feature>
<keyword evidence="5 10" id="KW-1133">Transmembrane helix</keyword>
<dbReference type="InterPro" id="IPR013112">
    <property type="entry name" value="FAD-bd_8"/>
</dbReference>
<name>A0A8H3FR75_9LECA</name>
<evidence type="ECO:0000256" key="6">
    <source>
        <dbReference type="ARBA" id="ARBA00023002"/>
    </source>
</evidence>
<evidence type="ECO:0000313" key="15">
    <source>
        <dbReference type="Proteomes" id="UP000664169"/>
    </source>
</evidence>
<evidence type="ECO:0000259" key="12">
    <source>
        <dbReference type="Pfam" id="PF08022"/>
    </source>
</evidence>
<dbReference type="GO" id="GO:0006879">
    <property type="term" value="P:intracellular iron ion homeostasis"/>
    <property type="evidence" value="ECO:0007669"/>
    <property type="project" value="TreeGrafter"/>
</dbReference>
<dbReference type="Gene3D" id="3.40.50.80">
    <property type="entry name" value="Nucleotide-binding domain of ferredoxin-NADP reductase (FNR) module"/>
    <property type="match status" value="1"/>
</dbReference>
<keyword evidence="7" id="KW-0406">Ion transport</keyword>
<evidence type="ECO:0000256" key="3">
    <source>
        <dbReference type="ARBA" id="ARBA00022692"/>
    </source>
</evidence>
<dbReference type="OrthoDB" id="17725at2759"/>
<gene>
    <name evidence="14" type="ORF">GOMPHAMPRED_003969</name>
</gene>
<feature type="transmembrane region" description="Helical" evidence="10">
    <location>
        <begin position="43"/>
        <end position="66"/>
    </location>
</feature>
<dbReference type="InterPro" id="IPR013121">
    <property type="entry name" value="Fe_red_NAD-bd_6"/>
</dbReference>
<dbReference type="InterPro" id="IPR051410">
    <property type="entry name" value="Ferric/Cupric_Reductase"/>
</dbReference>
<dbReference type="InterPro" id="IPR039261">
    <property type="entry name" value="FNR_nucleotide-bd"/>
</dbReference>
<feature type="transmembrane region" description="Helical" evidence="10">
    <location>
        <begin position="282"/>
        <end position="302"/>
    </location>
</feature>
<keyword evidence="15" id="KW-1185">Reference proteome</keyword>
<feature type="domain" description="Ferric reductase NAD binding" evidence="13">
    <location>
        <begin position="399"/>
        <end position="590"/>
    </location>
</feature>
<feature type="transmembrane region" description="Helical" evidence="10">
    <location>
        <begin position="148"/>
        <end position="168"/>
    </location>
</feature>
<dbReference type="GO" id="GO:0000293">
    <property type="term" value="F:ferric-chelate reductase activity"/>
    <property type="evidence" value="ECO:0007669"/>
    <property type="project" value="UniProtKB-ARBA"/>
</dbReference>
<feature type="transmembrane region" description="Helical" evidence="10">
    <location>
        <begin position="103"/>
        <end position="128"/>
    </location>
</feature>
<dbReference type="SFLD" id="SFLDG01168">
    <property type="entry name" value="Ferric_reductase_subgroup_(FRE"/>
    <property type="match status" value="1"/>
</dbReference>
<organism evidence="14 15">
    <name type="scientific">Gomphillus americanus</name>
    <dbReference type="NCBI Taxonomy" id="1940652"/>
    <lineage>
        <taxon>Eukaryota</taxon>
        <taxon>Fungi</taxon>
        <taxon>Dikarya</taxon>
        <taxon>Ascomycota</taxon>
        <taxon>Pezizomycotina</taxon>
        <taxon>Lecanoromycetes</taxon>
        <taxon>OSLEUM clade</taxon>
        <taxon>Ostropomycetidae</taxon>
        <taxon>Ostropales</taxon>
        <taxon>Graphidaceae</taxon>
        <taxon>Gomphilloideae</taxon>
        <taxon>Gomphillus</taxon>
    </lineage>
</organism>
<dbReference type="Pfam" id="PF08030">
    <property type="entry name" value="NAD_binding_6"/>
    <property type="match status" value="1"/>
</dbReference>
<evidence type="ECO:0000259" key="11">
    <source>
        <dbReference type="Pfam" id="PF01794"/>
    </source>
</evidence>
<evidence type="ECO:0000256" key="2">
    <source>
        <dbReference type="ARBA" id="ARBA00022448"/>
    </source>
</evidence>
<dbReference type="PANTHER" id="PTHR32361:SF23">
    <property type="entry name" value="FERRIC-CHELATE REDUCTASE"/>
    <property type="match status" value="1"/>
</dbReference>
<dbReference type="Pfam" id="PF01794">
    <property type="entry name" value="Ferric_reduct"/>
    <property type="match status" value="1"/>
</dbReference>
<proteinExistence type="predicted"/>
<evidence type="ECO:0000313" key="14">
    <source>
        <dbReference type="EMBL" id="CAF9925791.1"/>
    </source>
</evidence>
<feature type="transmembrane region" description="Helical" evidence="10">
    <location>
        <begin position="252"/>
        <end position="270"/>
    </location>
</feature>
<evidence type="ECO:0000256" key="10">
    <source>
        <dbReference type="SAM" id="Phobius"/>
    </source>
</evidence>
<comment type="subcellular location">
    <subcellularLocation>
        <location evidence="1">Membrane</location>
        <topology evidence="1">Multi-pass membrane protein</topology>
    </subcellularLocation>
</comment>
<evidence type="ECO:0000256" key="5">
    <source>
        <dbReference type="ARBA" id="ARBA00022989"/>
    </source>
</evidence>
<evidence type="ECO:0000256" key="4">
    <source>
        <dbReference type="ARBA" id="ARBA00022982"/>
    </source>
</evidence>
<dbReference type="Proteomes" id="UP000664169">
    <property type="component" value="Unassembled WGS sequence"/>
</dbReference>
<feature type="transmembrane region" description="Helical" evidence="10">
    <location>
        <begin position="221"/>
        <end position="240"/>
    </location>
</feature>
<dbReference type="SFLD" id="SFLDS00052">
    <property type="entry name" value="Ferric_Reductase_Domain"/>
    <property type="match status" value="1"/>
</dbReference>
<evidence type="ECO:0000256" key="9">
    <source>
        <dbReference type="SAM" id="MobiDB-lite"/>
    </source>
</evidence>
<feature type="domain" description="FAD-binding 8" evidence="12">
    <location>
        <begin position="315"/>
        <end position="388"/>
    </location>
</feature>
<evidence type="ECO:0000256" key="1">
    <source>
        <dbReference type="ARBA" id="ARBA00004141"/>
    </source>
</evidence>
<evidence type="ECO:0000256" key="7">
    <source>
        <dbReference type="ARBA" id="ARBA00023065"/>
    </source>
</evidence>
<protein>
    <recommendedName>
        <fullName evidence="16">FAD-binding FR-type domain-containing protein</fullName>
    </recommendedName>
</protein>
<dbReference type="GO" id="GO:0015677">
    <property type="term" value="P:copper ion import"/>
    <property type="evidence" value="ECO:0007669"/>
    <property type="project" value="TreeGrafter"/>
</dbReference>
<evidence type="ECO:0000256" key="8">
    <source>
        <dbReference type="ARBA" id="ARBA00023136"/>
    </source>
</evidence>
<dbReference type="GO" id="GO:0005886">
    <property type="term" value="C:plasma membrane"/>
    <property type="evidence" value="ECO:0007669"/>
    <property type="project" value="TreeGrafter"/>
</dbReference>
<dbReference type="CDD" id="cd06186">
    <property type="entry name" value="NOX_Duox_like_FAD_NADP"/>
    <property type="match status" value="1"/>
</dbReference>
<evidence type="ECO:0008006" key="16">
    <source>
        <dbReference type="Google" id="ProtNLM"/>
    </source>
</evidence>
<keyword evidence="8 10" id="KW-0472">Membrane</keyword>
<keyword evidence="2" id="KW-0813">Transport</keyword>
<comment type="caution">
    <text evidence="14">The sequence shown here is derived from an EMBL/GenBank/DDBJ whole genome shotgun (WGS) entry which is preliminary data.</text>
</comment>
<dbReference type="GO" id="GO:0006826">
    <property type="term" value="P:iron ion transport"/>
    <property type="evidence" value="ECO:0007669"/>
    <property type="project" value="TreeGrafter"/>
</dbReference>
<dbReference type="EMBL" id="CAJPDQ010000024">
    <property type="protein sequence ID" value="CAF9925791.1"/>
    <property type="molecule type" value="Genomic_DNA"/>
</dbReference>
<accession>A0A8H3FR75</accession>
<sequence>MSAAWFTYPIDFESSRAFECDPLDPEQCAFYQERWHFWYIADLVFGLSTIAFFMSVIGVFVLVYIGSYALRIEAVRNNSAIQRPLALFRYASYRGFHVRLLKWYSVPVGLLLLAFVGAVFFFCMDLIPQPYYWSDEIFGHSPPLGTRSGWMALACMPFVFATASKANWLTLFTGISHERLQVFHRWTAYAFFLLALMHTFPFIVYHTTFADLEYLVTVTDVFVYWTGIAALILQAWLTFASHSTIRNLGYEFFKVCHIATMILFVIIFFWHCGGTLTSWDYFVATAAVYVPCLAYSFIRTFFEHGLRLSAKTVVESNSHLRIEVAGDFIWTPAAITSHPFTICSTQAESALVFYVQPKGGFTGKLYELARNSPAGISTTKVLIDGPYGGIDMTRFDASDRVIIVVGGSGAGWCLPLIARFVEGISDAKHLELGTSGDVSIDPSVKDRRSSRGEGRSLRVILSAKDAETLKWFIKALEALLTSHTGRYDSGKFDVNLHLTRDLEEKFDSPSKDVSVPATKSVRHSYTEAQESDSDALTNHKTVSNSLFPGRPHLPVLLHEEATKASEDQSTMGVFVCGPSSMQNDVRNAVARENLAVVRGARSGPVYLHQEHFSWA</sequence>
<keyword evidence="6" id="KW-0560">Oxidoreductase</keyword>
<keyword evidence="3 10" id="KW-0812">Transmembrane</keyword>
<evidence type="ECO:0000259" key="13">
    <source>
        <dbReference type="Pfam" id="PF08030"/>
    </source>
</evidence>